<dbReference type="PANTHER" id="PTHR30605:SF0">
    <property type="entry name" value="ANHYDRO-N-ACETYLMURAMIC ACID KINASE"/>
    <property type="match status" value="1"/>
</dbReference>
<dbReference type="GO" id="GO:0009254">
    <property type="term" value="P:peptidoglycan turnover"/>
    <property type="evidence" value="ECO:0007669"/>
    <property type="project" value="UniProtKB-UniRule"/>
</dbReference>
<dbReference type="EMBL" id="CP042913">
    <property type="protein sequence ID" value="QEG37166.1"/>
    <property type="molecule type" value="Genomic_DNA"/>
</dbReference>
<feature type="binding site" evidence="1">
    <location>
        <begin position="11"/>
        <end position="18"/>
    </location>
    <ligand>
        <name>ATP</name>
        <dbReference type="ChEBI" id="CHEBI:30616"/>
    </ligand>
</feature>
<dbReference type="PANTHER" id="PTHR30605">
    <property type="entry name" value="ANHYDRO-N-ACETYLMURAMIC ACID KINASE"/>
    <property type="match status" value="1"/>
</dbReference>
<dbReference type="InterPro" id="IPR043129">
    <property type="entry name" value="ATPase_NBD"/>
</dbReference>
<keyword evidence="1" id="KW-0547">Nucleotide-binding</keyword>
<dbReference type="GO" id="GO:0097175">
    <property type="term" value="P:1,6-anhydro-N-acetyl-beta-muramic acid catabolic process"/>
    <property type="evidence" value="ECO:0007669"/>
    <property type="project" value="UniProtKB-UniRule"/>
</dbReference>
<keyword evidence="1 2" id="KW-0418">Kinase</keyword>
<keyword evidence="1" id="KW-0119">Carbohydrate metabolism</keyword>
<dbReference type="HAMAP" id="MF_01270">
    <property type="entry name" value="AnhMurNAc_kinase"/>
    <property type="match status" value="1"/>
</dbReference>
<comment type="pathway">
    <text evidence="1">Cell wall biogenesis; peptidoglycan recycling.</text>
</comment>
<dbReference type="Proteomes" id="UP000323917">
    <property type="component" value="Chromosome"/>
</dbReference>
<gene>
    <name evidence="2" type="primary">anmK_2</name>
    <name evidence="1" type="synonym">anmK</name>
    <name evidence="2" type="ORF">Pr1d_45070</name>
</gene>
<dbReference type="InterPro" id="IPR005338">
    <property type="entry name" value="Anhydro_N_Ac-Mur_kinase"/>
</dbReference>
<dbReference type="Pfam" id="PF03702">
    <property type="entry name" value="AnmK"/>
    <property type="match status" value="1"/>
</dbReference>
<dbReference type="AlphaFoldDB" id="A0A5B9QJF0"/>
<keyword evidence="1" id="KW-0067">ATP-binding</keyword>
<dbReference type="GO" id="GO:0016773">
    <property type="term" value="F:phosphotransferase activity, alcohol group as acceptor"/>
    <property type="evidence" value="ECO:0007669"/>
    <property type="project" value="UniProtKB-UniRule"/>
</dbReference>
<dbReference type="UniPathway" id="UPA00343"/>
<evidence type="ECO:0000313" key="2">
    <source>
        <dbReference type="EMBL" id="QEG37166.1"/>
    </source>
</evidence>
<proteinExistence type="inferred from homology"/>
<dbReference type="KEGG" id="bgok:Pr1d_45070"/>
<comment type="catalytic activity">
    <reaction evidence="1">
        <text>1,6-anhydro-N-acetyl-beta-muramate + ATP + H2O = N-acetyl-D-muramate 6-phosphate + ADP + H(+)</text>
        <dbReference type="Rhea" id="RHEA:24952"/>
        <dbReference type="ChEBI" id="CHEBI:15377"/>
        <dbReference type="ChEBI" id="CHEBI:15378"/>
        <dbReference type="ChEBI" id="CHEBI:30616"/>
        <dbReference type="ChEBI" id="CHEBI:58690"/>
        <dbReference type="ChEBI" id="CHEBI:58722"/>
        <dbReference type="ChEBI" id="CHEBI:456216"/>
        <dbReference type="EC" id="2.7.1.170"/>
    </reaction>
</comment>
<evidence type="ECO:0000313" key="3">
    <source>
        <dbReference type="Proteomes" id="UP000323917"/>
    </source>
</evidence>
<organism evidence="2 3">
    <name type="scientific">Bythopirellula goksoeyrii</name>
    <dbReference type="NCBI Taxonomy" id="1400387"/>
    <lineage>
        <taxon>Bacteria</taxon>
        <taxon>Pseudomonadati</taxon>
        <taxon>Planctomycetota</taxon>
        <taxon>Planctomycetia</taxon>
        <taxon>Pirellulales</taxon>
        <taxon>Lacipirellulaceae</taxon>
        <taxon>Bythopirellula</taxon>
    </lineage>
</organism>
<comment type="function">
    <text evidence="1">Catalyzes the specific phosphorylation of 1,6-anhydro-N-acetylmuramic acid (anhMurNAc) with the simultaneous cleavage of the 1,6-anhydro ring, generating MurNAc-6-P. Is required for the utilization of anhMurNAc either imported from the medium or derived from its own cell wall murein, and thus plays a role in cell wall recycling.</text>
</comment>
<accession>A0A5B9QJF0</accession>
<dbReference type="UniPathway" id="UPA00544"/>
<protein>
    <recommendedName>
        <fullName evidence="1">Anhydro-N-acetylmuramic acid kinase</fullName>
        <ecNumber evidence="1">2.7.1.170</ecNumber>
    </recommendedName>
    <alternativeName>
        <fullName evidence="1">AnhMurNAc kinase</fullName>
    </alternativeName>
</protein>
<name>A0A5B9QJF0_9BACT</name>
<reference evidence="2 3" key="1">
    <citation type="submission" date="2019-08" db="EMBL/GenBank/DDBJ databases">
        <title>Deep-cultivation of Planctomycetes and their phenomic and genomic characterization uncovers novel biology.</title>
        <authorList>
            <person name="Wiegand S."/>
            <person name="Jogler M."/>
            <person name="Boedeker C."/>
            <person name="Pinto D."/>
            <person name="Vollmers J."/>
            <person name="Rivas-Marin E."/>
            <person name="Kohn T."/>
            <person name="Peeters S.H."/>
            <person name="Heuer A."/>
            <person name="Rast P."/>
            <person name="Oberbeckmann S."/>
            <person name="Bunk B."/>
            <person name="Jeske O."/>
            <person name="Meyerdierks A."/>
            <person name="Storesund J.E."/>
            <person name="Kallscheuer N."/>
            <person name="Luecker S."/>
            <person name="Lage O.M."/>
            <person name="Pohl T."/>
            <person name="Merkel B.J."/>
            <person name="Hornburger P."/>
            <person name="Mueller R.-W."/>
            <person name="Bruemmer F."/>
            <person name="Labrenz M."/>
            <person name="Spormann A.M."/>
            <person name="Op den Camp H."/>
            <person name="Overmann J."/>
            <person name="Amann R."/>
            <person name="Jetten M.S.M."/>
            <person name="Mascher T."/>
            <person name="Medema M.H."/>
            <person name="Devos D.P."/>
            <person name="Kaster A.-K."/>
            <person name="Ovreas L."/>
            <person name="Rohde M."/>
            <person name="Galperin M.Y."/>
            <person name="Jogler C."/>
        </authorList>
    </citation>
    <scope>NUCLEOTIDE SEQUENCE [LARGE SCALE GENOMIC DNA]</scope>
    <source>
        <strain evidence="2 3">Pr1d</strain>
    </source>
</reference>
<dbReference type="Gene3D" id="3.30.420.40">
    <property type="match status" value="2"/>
</dbReference>
<dbReference type="GO" id="GO:0006040">
    <property type="term" value="P:amino sugar metabolic process"/>
    <property type="evidence" value="ECO:0007669"/>
    <property type="project" value="InterPro"/>
</dbReference>
<dbReference type="RefSeq" id="WP_148075439.1">
    <property type="nucleotide sequence ID" value="NZ_CP042913.1"/>
</dbReference>
<keyword evidence="1 2" id="KW-0808">Transferase</keyword>
<sequence length="357" mass="38205">MSTIAAGFMSGTSCDGVDVAVLDTDGMNKVAVRAGLTHPYDAALRARLLQASQQEIPLADLLRLERDISLHHVRAFQLLADADPSLRSEVEILGFHGHTVRHIPEEALTLQIGNPWILAEELGIAVVADFRRCDLAAGGEGAPLVPLYHQALFANEELPTMVLNLGGVANVTWLGDCGQIIAGDTGPGCGLIDAWVQKMVQLPFDRDGKLALSGTVNNEVLEAALAADFFSRSLPKSADRYDFDHVDVSGLSVANGAATLCAITAEAVYRAAQKLPSMPKQLLVTGGGVHHPLIMRFLQERFGEVRSVSERGVDPDSLEAQCFAWLAVRHMKKLPLTIPETTGCARPLVGGVTVHAK</sequence>
<dbReference type="NCBIfam" id="NF007141">
    <property type="entry name" value="PRK09585.1-5"/>
    <property type="match status" value="1"/>
</dbReference>
<dbReference type="SUPFAM" id="SSF53067">
    <property type="entry name" value="Actin-like ATPase domain"/>
    <property type="match status" value="1"/>
</dbReference>
<keyword evidence="3" id="KW-1185">Reference proteome</keyword>
<comment type="similarity">
    <text evidence="1">Belongs to the anhydro-N-acetylmuramic acid kinase family.</text>
</comment>
<dbReference type="GO" id="GO:0016301">
    <property type="term" value="F:kinase activity"/>
    <property type="evidence" value="ECO:0007669"/>
    <property type="project" value="UniProtKB-KW"/>
</dbReference>
<dbReference type="OrthoDB" id="9763949at2"/>
<dbReference type="EC" id="2.7.1.170" evidence="1"/>
<comment type="pathway">
    <text evidence="1">Amino-sugar metabolism; 1,6-anhydro-N-acetylmuramate degradation.</text>
</comment>
<evidence type="ECO:0000256" key="1">
    <source>
        <dbReference type="HAMAP-Rule" id="MF_01270"/>
    </source>
</evidence>
<dbReference type="GO" id="GO:0005524">
    <property type="term" value="F:ATP binding"/>
    <property type="evidence" value="ECO:0007669"/>
    <property type="project" value="UniProtKB-UniRule"/>
</dbReference>